<dbReference type="AlphaFoldDB" id="A0AAV7NBL7"/>
<dbReference type="Proteomes" id="UP001066276">
    <property type="component" value="Chromosome 8"/>
</dbReference>
<evidence type="ECO:0000313" key="3">
    <source>
        <dbReference type="Proteomes" id="UP001066276"/>
    </source>
</evidence>
<organism evidence="2 3">
    <name type="scientific">Pleurodeles waltl</name>
    <name type="common">Iberian ribbed newt</name>
    <dbReference type="NCBI Taxonomy" id="8319"/>
    <lineage>
        <taxon>Eukaryota</taxon>
        <taxon>Metazoa</taxon>
        <taxon>Chordata</taxon>
        <taxon>Craniata</taxon>
        <taxon>Vertebrata</taxon>
        <taxon>Euteleostomi</taxon>
        <taxon>Amphibia</taxon>
        <taxon>Batrachia</taxon>
        <taxon>Caudata</taxon>
        <taxon>Salamandroidea</taxon>
        <taxon>Salamandridae</taxon>
        <taxon>Pleurodelinae</taxon>
        <taxon>Pleurodeles</taxon>
    </lineage>
</organism>
<gene>
    <name evidence="2" type="ORF">NDU88_000340</name>
</gene>
<comment type="caution">
    <text evidence="2">The sequence shown here is derived from an EMBL/GenBank/DDBJ whole genome shotgun (WGS) entry which is preliminary data.</text>
</comment>
<feature type="region of interest" description="Disordered" evidence="1">
    <location>
        <begin position="1"/>
        <end position="124"/>
    </location>
</feature>
<reference evidence="2" key="1">
    <citation type="journal article" date="2022" name="bioRxiv">
        <title>Sequencing and chromosome-scale assembly of the giantPleurodeles waltlgenome.</title>
        <authorList>
            <person name="Brown T."/>
            <person name="Elewa A."/>
            <person name="Iarovenko S."/>
            <person name="Subramanian E."/>
            <person name="Araus A.J."/>
            <person name="Petzold A."/>
            <person name="Susuki M."/>
            <person name="Suzuki K.-i.T."/>
            <person name="Hayashi T."/>
            <person name="Toyoda A."/>
            <person name="Oliveira C."/>
            <person name="Osipova E."/>
            <person name="Leigh N.D."/>
            <person name="Simon A."/>
            <person name="Yun M.H."/>
        </authorList>
    </citation>
    <scope>NUCLEOTIDE SEQUENCE</scope>
    <source>
        <strain evidence="2">20211129_DDA</strain>
        <tissue evidence="2">Liver</tissue>
    </source>
</reference>
<evidence type="ECO:0000256" key="1">
    <source>
        <dbReference type="SAM" id="MobiDB-lite"/>
    </source>
</evidence>
<dbReference type="EMBL" id="JANPWB010000012">
    <property type="protein sequence ID" value="KAJ1112069.1"/>
    <property type="molecule type" value="Genomic_DNA"/>
</dbReference>
<evidence type="ECO:0000313" key="2">
    <source>
        <dbReference type="EMBL" id="KAJ1112069.1"/>
    </source>
</evidence>
<protein>
    <submittedName>
        <fullName evidence="2">Uncharacterized protein</fullName>
    </submittedName>
</protein>
<keyword evidence="3" id="KW-1185">Reference proteome</keyword>
<name>A0AAV7NBL7_PLEWA</name>
<proteinExistence type="predicted"/>
<sequence>MGGPHQASAAAHLPRPQSSVSRLASAAGAPQEENQREYVQPRPRRHTRPGRTVSGMPGANRAPSRESPGPTPIRRGKAQLGVRRGRIRRPDASGSCLPLSERGEALQARRSPRTHLKAGEAANR</sequence>
<accession>A0AAV7NBL7</accession>